<reference evidence="8 9" key="2">
    <citation type="journal article" date="2013" name="PLoS ONE">
        <title>Whole genome mapping and re-organization of the nuclear and mitochondrial genomes of Babesia microti isolates.</title>
        <authorList>
            <person name="Cornillot E."/>
            <person name="Dassouli A."/>
            <person name="Garg A."/>
            <person name="Pachikara N."/>
            <person name="Randazzo S."/>
            <person name="Depoix D."/>
            <person name="Carcy B."/>
            <person name="Delbecq S."/>
            <person name="Frutos R."/>
            <person name="Silva J.C."/>
            <person name="Sutton R."/>
            <person name="Krause P.J."/>
            <person name="Mamoun C.B."/>
        </authorList>
    </citation>
    <scope>NUCLEOTIDE SEQUENCE [LARGE SCALE GENOMIC DNA]</scope>
    <source>
        <strain evidence="8 9">RI</strain>
    </source>
</reference>
<evidence type="ECO:0000256" key="2">
    <source>
        <dbReference type="ARBA" id="ARBA00005726"/>
    </source>
</evidence>
<name>A0A1R4AAY5_BABMR</name>
<dbReference type="EMBL" id="FO082872">
    <property type="protein sequence ID" value="SJK86147.1"/>
    <property type="molecule type" value="Genomic_DNA"/>
</dbReference>
<protein>
    <submittedName>
        <fullName evidence="8">Uncharacterized protein</fullName>
    </submittedName>
</protein>
<keyword evidence="4" id="KW-0805">Transcription regulation</keyword>
<evidence type="ECO:0000256" key="1">
    <source>
        <dbReference type="ARBA" id="ARBA00004123"/>
    </source>
</evidence>
<dbReference type="Proteomes" id="UP000002899">
    <property type="component" value="Chromosome II"/>
</dbReference>
<evidence type="ECO:0000313" key="8">
    <source>
        <dbReference type="EMBL" id="SJK86147.1"/>
    </source>
</evidence>
<feature type="region of interest" description="Disordered" evidence="7">
    <location>
        <begin position="363"/>
        <end position="384"/>
    </location>
</feature>
<feature type="region of interest" description="Disordered" evidence="7">
    <location>
        <begin position="492"/>
        <end position="534"/>
    </location>
</feature>
<dbReference type="KEGG" id="bmic:BMR1_02g03870"/>
<dbReference type="GO" id="GO:0034244">
    <property type="term" value="P:negative regulation of transcription elongation by RNA polymerase II"/>
    <property type="evidence" value="ECO:0007669"/>
    <property type="project" value="TreeGrafter"/>
</dbReference>
<feature type="compositionally biased region" description="Polar residues" evidence="7">
    <location>
        <begin position="506"/>
        <end position="515"/>
    </location>
</feature>
<dbReference type="Pfam" id="PF04858">
    <property type="entry name" value="TH1"/>
    <property type="match status" value="1"/>
</dbReference>
<evidence type="ECO:0000256" key="6">
    <source>
        <dbReference type="ARBA" id="ARBA00023242"/>
    </source>
</evidence>
<organism evidence="8 9">
    <name type="scientific">Babesia microti (strain RI)</name>
    <dbReference type="NCBI Taxonomy" id="1133968"/>
    <lineage>
        <taxon>Eukaryota</taxon>
        <taxon>Sar</taxon>
        <taxon>Alveolata</taxon>
        <taxon>Apicomplexa</taxon>
        <taxon>Aconoidasida</taxon>
        <taxon>Piroplasmida</taxon>
        <taxon>Babesiidae</taxon>
        <taxon>Babesia</taxon>
    </lineage>
</organism>
<proteinExistence type="inferred from homology"/>
<dbReference type="GO" id="GO:0003723">
    <property type="term" value="F:RNA binding"/>
    <property type="evidence" value="ECO:0007669"/>
    <property type="project" value="TreeGrafter"/>
</dbReference>
<dbReference type="InterPro" id="IPR006942">
    <property type="entry name" value="TH1"/>
</dbReference>
<dbReference type="AlphaFoldDB" id="A0A1R4AAY5"/>
<comment type="similarity">
    <text evidence="2">Belongs to the NELF-D family.</text>
</comment>
<evidence type="ECO:0000256" key="4">
    <source>
        <dbReference type="ARBA" id="ARBA00023015"/>
    </source>
</evidence>
<dbReference type="RefSeq" id="XP_021338340.1">
    <property type="nucleotide sequence ID" value="XM_021481734.1"/>
</dbReference>
<comment type="subcellular location">
    <subcellularLocation>
        <location evidence="1">Nucleus</location>
    </subcellularLocation>
</comment>
<reference evidence="8 9" key="3">
    <citation type="journal article" date="2016" name="Sci. Rep.">
        <title>Genome-wide diversity and gene expression profiling of Babesia microti isolates identify polymorphic genes that mediate host-pathogen interactions.</title>
        <authorList>
            <person name="Silva J.C."/>
            <person name="Cornillot E."/>
            <person name="McCracken C."/>
            <person name="Usmani-Brown S."/>
            <person name="Dwivedi A."/>
            <person name="Ifeonu O.O."/>
            <person name="Crabtree J."/>
            <person name="Gotia H.T."/>
            <person name="Virji A.Z."/>
            <person name="Reynes C."/>
            <person name="Colinge J."/>
            <person name="Kumar V."/>
            <person name="Lawres L."/>
            <person name="Pazzi J.E."/>
            <person name="Pablo J.V."/>
            <person name="Hung C."/>
            <person name="Brancato J."/>
            <person name="Kumari P."/>
            <person name="Orvis J."/>
            <person name="Tretina K."/>
            <person name="Chibucos M."/>
            <person name="Ott S."/>
            <person name="Sadzewicz L."/>
            <person name="Sengamalay N."/>
            <person name="Shetty A.C."/>
            <person name="Su Q."/>
            <person name="Tallon L."/>
            <person name="Fraser C.M."/>
            <person name="Frutos R."/>
            <person name="Molina D.M."/>
            <person name="Krause P.J."/>
            <person name="Ben Mamoun C."/>
        </authorList>
    </citation>
    <scope>NUCLEOTIDE SEQUENCE [LARGE SCALE GENOMIC DNA]</scope>
    <source>
        <strain evidence="8 9">RI</strain>
    </source>
</reference>
<keyword evidence="3" id="KW-0678">Repressor</keyword>
<reference evidence="8 9" key="1">
    <citation type="journal article" date="2012" name="Nucleic Acids Res.">
        <title>Sequencing of the smallest Apicomplexan genome from the human pathogen Babesia microti.</title>
        <authorList>
            <person name="Cornillot E."/>
            <person name="Hadj-Kaddour K."/>
            <person name="Dassouli A."/>
            <person name="Noel B."/>
            <person name="Ranwez V."/>
            <person name="Vacherie B."/>
            <person name="Augagneur Y."/>
            <person name="Bres V."/>
            <person name="Duclos A."/>
            <person name="Randazzo S."/>
            <person name="Carcy B."/>
            <person name="Debierre-Grockiego F."/>
            <person name="Delbecq S."/>
            <person name="Moubri-Menage K."/>
            <person name="Shams-Eldin H."/>
            <person name="Usmani-Brown S."/>
            <person name="Bringaud F."/>
            <person name="Wincker P."/>
            <person name="Vivares C.P."/>
            <person name="Schwarz R.T."/>
            <person name="Schetters T.P."/>
            <person name="Krause P.J."/>
            <person name="Gorenflot A."/>
            <person name="Berry V."/>
            <person name="Barbe V."/>
            <person name="Ben Mamoun C."/>
        </authorList>
    </citation>
    <scope>NUCLEOTIDE SEQUENCE [LARGE SCALE GENOMIC DNA]</scope>
    <source>
        <strain evidence="8 9">RI</strain>
    </source>
</reference>
<dbReference type="GeneID" id="24424555"/>
<dbReference type="GO" id="GO:0032021">
    <property type="term" value="C:NELF complex"/>
    <property type="evidence" value="ECO:0007669"/>
    <property type="project" value="TreeGrafter"/>
</dbReference>
<dbReference type="OrthoDB" id="364993at2759"/>
<evidence type="ECO:0000313" key="9">
    <source>
        <dbReference type="Proteomes" id="UP000002899"/>
    </source>
</evidence>
<evidence type="ECO:0000256" key="7">
    <source>
        <dbReference type="SAM" id="MobiDB-lite"/>
    </source>
</evidence>
<accession>A0A1R4AAY5</accession>
<feature type="compositionally biased region" description="Basic and acidic residues" evidence="7">
    <location>
        <begin position="516"/>
        <end position="525"/>
    </location>
</feature>
<dbReference type="PANTHER" id="PTHR12144">
    <property type="entry name" value="NEGATIVE ELONGATION FACTOR D"/>
    <property type="match status" value="1"/>
</dbReference>
<keyword evidence="6" id="KW-0539">Nucleus</keyword>
<sequence>MDEDVFTHLKRVISYLYKNTRDDSLYNEEDLLKKLNIDVLNTIVDGYVGYSWMCEACATWIADATTYIHESKVDGDTFNTKEYFKRRKIISIDESTRESYFYADKPKISNKNKALNVLYDSLASLLAKTYDTDIMRDYMDNQKDLKSWNPPLSYWQLMQSPVSVSHMIKLYRDRPKDAFLSAWYQDYTNNYQQNSIMEKSQLTSNFSVYTLRLSEEIRKFLLEDDIAEVDPTDSGTISDLFLHAENAYIYTQALLHFIYQWRVDLKGCRRLSQLMSMSILNPKGAASNRSNMEYSASQINLLMTNFTKFQCLYRLFRQISHSLNGTNSTLDIKDVCEFGYELQKTLDKFESYESLLFERDARKPNNDTAGAANGDDISKYAPDGELEFEDPSVSQCGGYGDPANDYKRLRDAPEMPPLEAIRESSLLECLINNFADPDLSLSADQAWIKYANLIVLLSVPSPYEMLYQAYEEHLSDNIKRSRRGHVWQDYESESQHSDLSPDSLVESPSRSTTSAIDRDSDRNDNSLDDSSSPFGSSVLESIITHESSNGINKDCPDDQISSDQLHKQISLADITHCTNETSSMNTYTTTDCKSTEGMDVQSMIDSEIYKDVNHNKKLGTLPNLNPMKIQEMKELFKEFKETSTRHKNIARKELFEIYRITHDSLKSKLEIEQQLLHQCHTNIACSTVLSYISHNLNKNDNGLTPVSVLLLKNIADRQPVKRKPILALIRRFSDKIFQCIKSRMSLEIIGLVTDLLVYMIRYESLYPAVITTVLDMVQCMDRVYVRKFISGVLLHCAPPYKVEFAMPLLELILKSGIILPGDSEQTFTTLILEFIENCKSCKITSHIEGMIQQLQKQFGK</sequence>
<evidence type="ECO:0000256" key="3">
    <source>
        <dbReference type="ARBA" id="ARBA00022491"/>
    </source>
</evidence>
<evidence type="ECO:0000256" key="5">
    <source>
        <dbReference type="ARBA" id="ARBA00023163"/>
    </source>
</evidence>
<keyword evidence="9" id="KW-1185">Reference proteome</keyword>
<dbReference type="VEuPathDB" id="PiroplasmaDB:BMR1_02g03870"/>
<keyword evidence="5" id="KW-0804">Transcription</keyword>
<dbReference type="PANTHER" id="PTHR12144:SF0">
    <property type="entry name" value="NEGATIVE ELONGATION FACTOR C_D"/>
    <property type="match status" value="1"/>
</dbReference>